<dbReference type="GO" id="GO:0005634">
    <property type="term" value="C:nucleus"/>
    <property type="evidence" value="ECO:0000318"/>
    <property type="project" value="GO_Central"/>
</dbReference>
<gene>
    <name evidence="3" type="ORF">BRADI_4g10335v3</name>
</gene>
<dbReference type="OrthoDB" id="1885901at2759"/>
<dbReference type="GO" id="GO:0031386">
    <property type="term" value="F:protein tag activity"/>
    <property type="evidence" value="ECO:0000318"/>
    <property type="project" value="GO_Central"/>
</dbReference>
<dbReference type="Pfam" id="PF00240">
    <property type="entry name" value="ubiquitin"/>
    <property type="match status" value="2"/>
</dbReference>
<evidence type="ECO:0000313" key="3">
    <source>
        <dbReference type="EMBL" id="PNT62988.1"/>
    </source>
</evidence>
<dbReference type="EnsemblPlants" id="PNT62988">
    <property type="protein sequence ID" value="PNT62988"/>
    <property type="gene ID" value="BRADI_4g10335v3"/>
</dbReference>
<dbReference type="PANTHER" id="PTHR10666">
    <property type="entry name" value="UBIQUITIN"/>
    <property type="match status" value="1"/>
</dbReference>
<dbReference type="GO" id="GO:0003729">
    <property type="term" value="F:mRNA binding"/>
    <property type="evidence" value="ECO:0007669"/>
    <property type="project" value="UniProtKB-ARBA"/>
</dbReference>
<feature type="domain" description="Ubiquitin-like" evidence="2">
    <location>
        <begin position="111"/>
        <end position="173"/>
    </location>
</feature>
<protein>
    <recommendedName>
        <fullName evidence="2">Ubiquitin-like domain-containing protein</fullName>
    </recommendedName>
</protein>
<accession>A0A2K2CLT5</accession>
<dbReference type="SMART" id="SM00213">
    <property type="entry name" value="UBQ"/>
    <property type="match status" value="2"/>
</dbReference>
<dbReference type="Gramene" id="PNT62988">
    <property type="protein sequence ID" value="PNT62988"/>
    <property type="gene ID" value="BRADI_4g10335v3"/>
</dbReference>
<feature type="domain" description="Ubiquitin-like" evidence="2">
    <location>
        <begin position="235"/>
        <end position="310"/>
    </location>
</feature>
<evidence type="ECO:0000313" key="5">
    <source>
        <dbReference type="Proteomes" id="UP000008810"/>
    </source>
</evidence>
<name>A0A2K2CLT5_BRADI</name>
<dbReference type="AlphaFoldDB" id="A0A2K2CLT5"/>
<evidence type="ECO:0000256" key="1">
    <source>
        <dbReference type="ARBA" id="ARBA00022499"/>
    </source>
</evidence>
<dbReference type="InterPro" id="IPR050158">
    <property type="entry name" value="Ubiquitin_ubiquitin-like"/>
</dbReference>
<dbReference type="GO" id="GO:0016567">
    <property type="term" value="P:protein ubiquitination"/>
    <property type="evidence" value="ECO:0000318"/>
    <property type="project" value="GO_Central"/>
</dbReference>
<dbReference type="PRINTS" id="PR00348">
    <property type="entry name" value="UBIQUITIN"/>
</dbReference>
<dbReference type="InterPro" id="IPR000626">
    <property type="entry name" value="Ubiquitin-like_dom"/>
</dbReference>
<dbReference type="GO" id="GO:0031625">
    <property type="term" value="F:ubiquitin protein ligase binding"/>
    <property type="evidence" value="ECO:0000318"/>
    <property type="project" value="GO_Central"/>
</dbReference>
<reference evidence="3 4" key="1">
    <citation type="journal article" date="2010" name="Nature">
        <title>Genome sequencing and analysis of the model grass Brachypodium distachyon.</title>
        <authorList>
            <consortium name="International Brachypodium Initiative"/>
        </authorList>
    </citation>
    <scope>NUCLEOTIDE SEQUENCE [LARGE SCALE GENOMIC DNA]</scope>
    <source>
        <strain evidence="3 4">Bd21</strain>
    </source>
</reference>
<reference evidence="4" key="3">
    <citation type="submission" date="2018-08" db="UniProtKB">
        <authorList>
            <consortium name="EnsemblPlants"/>
        </authorList>
    </citation>
    <scope>IDENTIFICATION</scope>
    <source>
        <strain evidence="4">cv. Bd21</strain>
    </source>
</reference>
<dbReference type="EMBL" id="CM000883">
    <property type="protein sequence ID" value="PNT62988.1"/>
    <property type="molecule type" value="Genomic_DNA"/>
</dbReference>
<dbReference type="PROSITE" id="PS50053">
    <property type="entry name" value="UBIQUITIN_2"/>
    <property type="match status" value="2"/>
</dbReference>
<reference evidence="3" key="2">
    <citation type="submission" date="2017-06" db="EMBL/GenBank/DDBJ databases">
        <title>WGS assembly of Brachypodium distachyon.</title>
        <authorList>
            <consortium name="The International Brachypodium Initiative"/>
            <person name="Lucas S."/>
            <person name="Harmon-Smith M."/>
            <person name="Lail K."/>
            <person name="Tice H."/>
            <person name="Grimwood J."/>
            <person name="Bruce D."/>
            <person name="Barry K."/>
            <person name="Shu S."/>
            <person name="Lindquist E."/>
            <person name="Wang M."/>
            <person name="Pitluck S."/>
            <person name="Vogel J.P."/>
            <person name="Garvin D.F."/>
            <person name="Mockler T.C."/>
            <person name="Schmutz J."/>
            <person name="Rokhsar D."/>
            <person name="Bevan M.W."/>
        </authorList>
    </citation>
    <scope>NUCLEOTIDE SEQUENCE</scope>
    <source>
        <strain evidence="3">Bd21</strain>
    </source>
</reference>
<organism evidence="3">
    <name type="scientific">Brachypodium distachyon</name>
    <name type="common">Purple false brome</name>
    <name type="synonym">Trachynia distachya</name>
    <dbReference type="NCBI Taxonomy" id="15368"/>
    <lineage>
        <taxon>Eukaryota</taxon>
        <taxon>Viridiplantae</taxon>
        <taxon>Streptophyta</taxon>
        <taxon>Embryophyta</taxon>
        <taxon>Tracheophyta</taxon>
        <taxon>Spermatophyta</taxon>
        <taxon>Magnoliopsida</taxon>
        <taxon>Liliopsida</taxon>
        <taxon>Poales</taxon>
        <taxon>Poaceae</taxon>
        <taxon>BOP clade</taxon>
        <taxon>Pooideae</taxon>
        <taxon>Stipodae</taxon>
        <taxon>Brachypodieae</taxon>
        <taxon>Brachypodium</taxon>
    </lineage>
</organism>
<evidence type="ECO:0000259" key="2">
    <source>
        <dbReference type="PROSITE" id="PS50053"/>
    </source>
</evidence>
<keyword evidence="5" id="KW-1185">Reference proteome</keyword>
<proteinExistence type="predicted"/>
<dbReference type="Proteomes" id="UP000008810">
    <property type="component" value="Chromosome 4"/>
</dbReference>
<dbReference type="InParanoid" id="A0A2K2CLT5"/>
<dbReference type="InterPro" id="IPR029071">
    <property type="entry name" value="Ubiquitin-like_domsf"/>
</dbReference>
<dbReference type="SUPFAM" id="SSF54236">
    <property type="entry name" value="Ubiquitin-like"/>
    <property type="match status" value="2"/>
</dbReference>
<evidence type="ECO:0000313" key="4">
    <source>
        <dbReference type="EnsemblPlants" id="PNT62988"/>
    </source>
</evidence>
<dbReference type="GO" id="GO:0019941">
    <property type="term" value="P:modification-dependent protein catabolic process"/>
    <property type="evidence" value="ECO:0000318"/>
    <property type="project" value="GO_Central"/>
</dbReference>
<dbReference type="Gene3D" id="3.10.20.90">
    <property type="entry name" value="Phosphatidylinositol 3-kinase Catalytic Subunit, Chain A, domain 1"/>
    <property type="match status" value="2"/>
</dbReference>
<dbReference type="InterPro" id="IPR019956">
    <property type="entry name" value="Ubiquitin_dom"/>
</dbReference>
<dbReference type="STRING" id="15368.A0A2K2CLT5"/>
<dbReference type="GO" id="GO:0005737">
    <property type="term" value="C:cytoplasm"/>
    <property type="evidence" value="ECO:0000318"/>
    <property type="project" value="GO_Central"/>
</dbReference>
<sequence length="311" mass="35300">MGLVPDSLDIVLRFDFASMFMPTSIIMGLSLGSIMGLESWAGPEDVQRGWPALVPPQDRSPILPCTRKPSRNPLGFFHFRSSSIDPSQQCLLSLCLPQSWNKHLPRPNPRMHVYVKNSTCRTICLTVHESDTLYTVKAKIQDQHRLFFDGVQLDQDNLTLADYNIKHGSTLDLQEKMQIYVTEKRAGWTIALEVDNMDTIDKDGKLTLADHNIRKESTLQLVLLPSRRGMTMTSMCICVNPPAGETITLDVDSYDTLGDIKMMMYFKVGSRPIQHRLIFRGRMLEGNHTLADYGIQKYSTLQMHLRHLCGC</sequence>
<keyword evidence="1" id="KW-1017">Isopeptide bond</keyword>